<dbReference type="PANTHER" id="PTHR34322">
    <property type="entry name" value="TRANSPOSASE, Y1_TNP DOMAIN-CONTAINING"/>
    <property type="match status" value="1"/>
</dbReference>
<dbReference type="SMART" id="SM01321">
    <property type="entry name" value="Y1_Tnp"/>
    <property type="match status" value="1"/>
</dbReference>
<dbReference type="InterPro" id="IPR002686">
    <property type="entry name" value="Transposase_17"/>
</dbReference>
<evidence type="ECO:0000313" key="2">
    <source>
        <dbReference type="EMBL" id="MDQ0482378.1"/>
    </source>
</evidence>
<proteinExistence type="predicted"/>
<dbReference type="InterPro" id="IPR036515">
    <property type="entry name" value="Transposase_17_sf"/>
</dbReference>
<dbReference type="Proteomes" id="UP001226720">
    <property type="component" value="Unassembled WGS sequence"/>
</dbReference>
<dbReference type="Pfam" id="PF01797">
    <property type="entry name" value="Y1_Tnp"/>
    <property type="match status" value="1"/>
</dbReference>
<dbReference type="Gene3D" id="3.30.70.1290">
    <property type="entry name" value="Transposase IS200-like"/>
    <property type="match status" value="1"/>
</dbReference>
<evidence type="ECO:0000313" key="3">
    <source>
        <dbReference type="Proteomes" id="UP001226720"/>
    </source>
</evidence>
<accession>A0ABU0K1T1</accession>
<organism evidence="2 3">
    <name type="scientific">Guptibacillus hwajinpoensis</name>
    <dbReference type="NCBI Taxonomy" id="208199"/>
    <lineage>
        <taxon>Bacteria</taxon>
        <taxon>Bacillati</taxon>
        <taxon>Bacillota</taxon>
        <taxon>Bacilli</taxon>
        <taxon>Bacillales</taxon>
        <taxon>Guptibacillaceae</taxon>
        <taxon>Guptibacillus</taxon>
    </lineage>
</organism>
<dbReference type="SUPFAM" id="SSF143422">
    <property type="entry name" value="Transposase IS200-like"/>
    <property type="match status" value="1"/>
</dbReference>
<comment type="caution">
    <text evidence="2">The sequence shown here is derived from an EMBL/GenBank/DDBJ whole genome shotgun (WGS) entry which is preliminary data.</text>
</comment>
<gene>
    <name evidence="2" type="ORF">QO000_001347</name>
</gene>
<name>A0ABU0K1T1_9BACL</name>
<dbReference type="EMBL" id="JAUSWM010000002">
    <property type="protein sequence ID" value="MDQ0482378.1"/>
    <property type="molecule type" value="Genomic_DNA"/>
</dbReference>
<keyword evidence="3" id="KW-1185">Reference proteome</keyword>
<sequence length="206" mass="24691">MARKKRNWFPGAKYHITCRGNRKAPLFEERIDRLKYFAFLEQARHVFPFRLHAYCLMTNHVHLSIETFDHPPGEIMKVLNSNYARYFNDKYEYSGHVFQGRYSAELLDSMLYEIDVSKYIHLNPVKAHMVVKPEDYAWSSYRAYFSYKKDSHAYPDYILSLFEKPAREAYRRYMHSSDPLAPPELKKQLPTFSGKRIYLLTNLPEW</sequence>
<dbReference type="GeneID" id="301325401"/>
<dbReference type="PANTHER" id="PTHR34322:SF2">
    <property type="entry name" value="TRANSPOSASE IS200-LIKE DOMAIN-CONTAINING PROTEIN"/>
    <property type="match status" value="1"/>
</dbReference>
<evidence type="ECO:0000259" key="1">
    <source>
        <dbReference type="SMART" id="SM01321"/>
    </source>
</evidence>
<feature type="domain" description="Transposase IS200-like" evidence="1">
    <location>
        <begin position="9"/>
        <end position="123"/>
    </location>
</feature>
<dbReference type="RefSeq" id="WP_301550191.1">
    <property type="nucleotide sequence ID" value="NZ_JAQRMZ010000001.1"/>
</dbReference>
<protein>
    <submittedName>
        <fullName evidence="2">REP element-mobilizing transposase RayT</fullName>
    </submittedName>
</protein>
<reference evidence="2" key="1">
    <citation type="submission" date="2023-07" db="EMBL/GenBank/DDBJ databases">
        <title>Genomic Encyclopedia of Type Strains, Phase IV (KMG-IV): sequencing the most valuable type-strain genomes for metagenomic binning, comparative biology and taxonomic classification.</title>
        <authorList>
            <person name="Goeker M."/>
        </authorList>
    </citation>
    <scope>NUCLEOTIDE SEQUENCE [LARGE SCALE GENOMIC DNA]</scope>
    <source>
        <strain evidence="2">JSM 076093</strain>
    </source>
</reference>